<sequence length="682" mass="79170">MNSATTYDVPPSFSNFDATHAIMIFKQDNSLQSNMFSPNSSNFIQHLYFHFSQLPLNFSHYPYSQSFYPNYQQLTTSSKEIPTIYEFLKALDSKFNTPGTYTQFEKAFVDEEITKIFENSLSSDFDMEKIKVLCKKKKSRAIQKDDLTLVLGIVINIREVTFVRRRFIKVPLNLYPNILIKSSTDKDNSTNIDAKNIVLPFLKNSALKLSNCSLIILSSSIFMKLIPINIREVTFVRRRFIKVPLNLYPNILIKSSTDKDNSTNIDAKNIVLPFLKNSALKLSNCSLIILSSSIFMKLIPSLPFNNTNNNTTETTLYQGKIFDTWQQAFDIIKGWAKYKGFKVKYDRVERNPDGTFRKRTIKCEHQGTYIAKSNEKQTTTKRIGCTWYINLSEPQSKNPFKHVYVTTFHDTHSHILNPTTDNMHPRVIMTDSDPAVHAAIRSTFVTTYPMHCTFHISQNLIKKLQKLLGKKFHEFSSWFYDTRNTLHKPIFESKWKNLISKYPEAQEYLNNLYNTKEAWAHPWTCRQFTAGLHASSPVESINAWIKSYIFNSNISLCELANIIDKRQFSEDKNYQLILWKAAIPCISTHVSTSAFMFSSIDKKLEEYLPPAILELQRNEIRHMREQISWKTLEYLQRLSRYTHDYINTVPIYKTHLLACVNRSLENTGVSSKTKLDIVSETD</sequence>
<dbReference type="Proteomes" id="UP000266861">
    <property type="component" value="Unassembled WGS sequence"/>
</dbReference>
<reference evidence="1 2" key="1">
    <citation type="submission" date="2018-08" db="EMBL/GenBank/DDBJ databases">
        <title>Genome and evolution of the arbuscular mycorrhizal fungus Diversispora epigaea (formerly Glomus versiforme) and its bacterial endosymbionts.</title>
        <authorList>
            <person name="Sun X."/>
            <person name="Fei Z."/>
            <person name="Harrison M."/>
        </authorList>
    </citation>
    <scope>NUCLEOTIDE SEQUENCE [LARGE SCALE GENOMIC DNA]</scope>
    <source>
        <strain evidence="1 2">IT104</strain>
    </source>
</reference>
<organism evidence="1 2">
    <name type="scientific">Diversispora epigaea</name>
    <dbReference type="NCBI Taxonomy" id="1348612"/>
    <lineage>
        <taxon>Eukaryota</taxon>
        <taxon>Fungi</taxon>
        <taxon>Fungi incertae sedis</taxon>
        <taxon>Mucoromycota</taxon>
        <taxon>Glomeromycotina</taxon>
        <taxon>Glomeromycetes</taxon>
        <taxon>Diversisporales</taxon>
        <taxon>Diversisporaceae</taxon>
        <taxon>Diversispora</taxon>
    </lineage>
</organism>
<dbReference type="PANTHER" id="PTHR31669:SF251">
    <property type="entry name" value="PROTEIN FAR1-RELATED SEQUENCE"/>
    <property type="match status" value="1"/>
</dbReference>
<comment type="caution">
    <text evidence="1">The sequence shown here is derived from an EMBL/GenBank/DDBJ whole genome shotgun (WGS) entry which is preliminary data.</text>
</comment>
<dbReference type="AlphaFoldDB" id="A0A397GMU2"/>
<keyword evidence="2" id="KW-1185">Reference proteome</keyword>
<dbReference type="EMBL" id="PQFF01000426">
    <property type="protein sequence ID" value="RHZ50854.1"/>
    <property type="molecule type" value="Genomic_DNA"/>
</dbReference>
<dbReference type="PANTHER" id="PTHR31669">
    <property type="entry name" value="PROTEIN FAR1-RELATED SEQUENCE 10-RELATED"/>
    <property type="match status" value="1"/>
</dbReference>
<protein>
    <recommendedName>
        <fullName evidence="3">MULE transposase domain-containing protein</fullName>
    </recommendedName>
</protein>
<accession>A0A397GMU2</accession>
<evidence type="ECO:0000313" key="1">
    <source>
        <dbReference type="EMBL" id="RHZ50854.1"/>
    </source>
</evidence>
<dbReference type="InterPro" id="IPR031052">
    <property type="entry name" value="FHY3/FAR1"/>
</dbReference>
<proteinExistence type="predicted"/>
<gene>
    <name evidence="1" type="ORF">Glove_490g66</name>
</gene>
<dbReference type="OrthoDB" id="2431635at2759"/>
<name>A0A397GMU2_9GLOM</name>
<dbReference type="GO" id="GO:0006355">
    <property type="term" value="P:regulation of DNA-templated transcription"/>
    <property type="evidence" value="ECO:0007669"/>
    <property type="project" value="InterPro"/>
</dbReference>
<evidence type="ECO:0008006" key="3">
    <source>
        <dbReference type="Google" id="ProtNLM"/>
    </source>
</evidence>
<evidence type="ECO:0000313" key="2">
    <source>
        <dbReference type="Proteomes" id="UP000266861"/>
    </source>
</evidence>